<feature type="chain" id="PRO_5037602714" evidence="2">
    <location>
        <begin position="26"/>
        <end position="2613"/>
    </location>
</feature>
<reference evidence="4" key="1">
    <citation type="submission" date="2021-01" db="EMBL/GenBank/DDBJ databases">
        <title>Marivirga sp. nov., isolated from intertidal surface sediments.</title>
        <authorList>
            <person name="Zhang M."/>
        </authorList>
    </citation>
    <scope>NUCLEOTIDE SEQUENCE</scope>
    <source>
        <strain evidence="4">SM1354</strain>
    </source>
</reference>
<proteinExistence type="predicted"/>
<dbReference type="NCBIfam" id="TIGR04183">
    <property type="entry name" value="Por_Secre_tail"/>
    <property type="match status" value="1"/>
</dbReference>
<evidence type="ECO:0000256" key="1">
    <source>
        <dbReference type="ARBA" id="ARBA00023157"/>
    </source>
</evidence>
<feature type="domain" description="Fibronectin type-III" evidence="3">
    <location>
        <begin position="362"/>
        <end position="465"/>
    </location>
</feature>
<feature type="signal peptide" evidence="2">
    <location>
        <begin position="1"/>
        <end position="25"/>
    </location>
</feature>
<dbReference type="Proteomes" id="UP000642920">
    <property type="component" value="Unassembled WGS sequence"/>
</dbReference>
<name>A0A937DHY8_9BACT</name>
<evidence type="ECO:0000259" key="3">
    <source>
        <dbReference type="SMART" id="SM00060"/>
    </source>
</evidence>
<organism evidence="4 5">
    <name type="scientific">Marivirga atlantica</name>
    <dbReference type="NCBI Taxonomy" id="1548457"/>
    <lineage>
        <taxon>Bacteria</taxon>
        <taxon>Pseudomonadati</taxon>
        <taxon>Bacteroidota</taxon>
        <taxon>Cytophagia</taxon>
        <taxon>Cytophagales</taxon>
        <taxon>Marivirgaceae</taxon>
        <taxon>Marivirga</taxon>
    </lineage>
</organism>
<dbReference type="EMBL" id="JAERQG010000001">
    <property type="protein sequence ID" value="MBL0764495.1"/>
    <property type="molecule type" value="Genomic_DNA"/>
</dbReference>
<dbReference type="Gene3D" id="2.60.120.290">
    <property type="entry name" value="Spermadhesin, CUB domain"/>
    <property type="match status" value="1"/>
</dbReference>
<evidence type="ECO:0000313" key="4">
    <source>
        <dbReference type="EMBL" id="MBL0764495.1"/>
    </source>
</evidence>
<gene>
    <name evidence="4" type="ORF">JKP34_04470</name>
</gene>
<evidence type="ECO:0000313" key="5">
    <source>
        <dbReference type="Proteomes" id="UP000642920"/>
    </source>
</evidence>
<dbReference type="Pfam" id="PF18962">
    <property type="entry name" value="Por_Secre_tail"/>
    <property type="match status" value="1"/>
</dbReference>
<dbReference type="SMART" id="SM00060">
    <property type="entry name" value="FN3"/>
    <property type="match status" value="5"/>
</dbReference>
<keyword evidence="5" id="KW-1185">Reference proteome</keyword>
<keyword evidence="2" id="KW-0732">Signal</keyword>
<dbReference type="SUPFAM" id="SSF49854">
    <property type="entry name" value="Spermadhesin, CUB domain"/>
    <property type="match status" value="1"/>
</dbReference>
<protein>
    <submittedName>
        <fullName evidence="4">T9SS type A sorting domain-containing protein</fullName>
    </submittedName>
</protein>
<feature type="domain" description="Fibronectin type-III" evidence="3">
    <location>
        <begin position="2113"/>
        <end position="2178"/>
    </location>
</feature>
<sequence>MKNLVFRSLFFLFTLLFLNSSQLLATDYFWVGGTGNWSDLTHWATTSGGSTLHTSLPGETDDVYFDVNSFSADGQEVNIDGTIIRVKDFIAANVAYNVSFTGVAPVPNIEIYGSFDAPSNISFELPGVLLDFNADVSGQSVNIASGFLNSSEDASVRFSGEGSWTIDNGFSAHSLNVTQGEIVFGANTFNFKNVYLWYSFDKLLNLTDATLNIEKWTMNNQDFVSIIPNNSTINFSDEFQGFGKTYGTVNVTTPTGFANDIEISGNNTFQNFTVVQGVNLLVDANTTQTILGNLTFNGTSSEVITFESSTKGEKFNFDGTGINISGEYVNISESDFLGTATFALENSLLIGDVNGWEINSVPTPTENGSFFYSKIFADSLYIDLDPGDGAERIVFMRQGGFPDITTVDDVAYTADQTFGNGELVGTDTYVVYQGSDDLVKIEGLLPGTEYSIAVREVNRTPDNSSIKYYVPSTGFSKSATTADSGNIYLSYNGTATVNGGEQFFDDGGKGFYFPNRENVLTLNSAEAGKAIKLTFNEFETRSYEELRIFDGTDTTANLITSLSGTSLSLPRTVTSTGENMTLKFTSSDFEPYAFDLDGWVADVSLVLPAPSKIASRLTIENESDSTIRARFYFGDGNDRLILIQKGTDPITFTPMDNQSYADDFQIGNVRNVRNTVNTSFGVGWGMTIDQLDSGTQYSVKIIEYNESNGEITYAKDSYETIIDNIITAPSHDFSKYDLDFTEYYQPYVKIETIGLERPNISPSSDFQNEREIFYCYIISKTPINETLLRANLSDTTRFEANLKYGEGTEIAEGVYVLAKNKYNSAYEMHVSGLEPSTNYYVSTMLFRENRVGLTYGWNTLQTNEFKTNPENSIFLGDAVDQIDSVKYLFDPTGFAVDIFNYEDLIQTFYPKDGADKLSYQNLAFDKELNRQIFDLRVFDGTDSLAPLLIDYEEITQDGNNSDSVIQATNSQGALTFVYKKLGYGYRHKGFYGRLFPVETGKQEPSQGTSNFSANTTKEGTADIDFVRGNGEKVVVSIVSKDVDPPSFTNGLDYQFNQTLKKFFTTGSQVVYSGTANSFSINNLVPGKSYDIYFAEANGEGKNITYRKAQKYTFSLPENRPTIAAKNLDFQLINDSTANLSWESGNGEGRIVLISSVGISSLLDEKFDGIDPQNASGGYLDDFDRVEIDRFYGTNSYYVAYVGDGNSVEVALSRYVEGQLLNSDALKFYVLEYNGLGNAKNYKQSVPKVFGFVPKIIEWKDDAGTYSISEIEAESFNISSTYNRGIDRILVVAEKGVANDSIPFATGILPDSIFTKDINSFSYVGFYENKRVYLMGSRPFLIRNLKPNTEYEVTIYKSIFHQVASNFTDEIIFNQTVKTVHTDKYYWVEGSGNWDDLSHWATSSGGTNKYSELPNKNSQVIFDENSVSLATKDSVVITTEEMALFSFDANNLPNKLSFDYTDVSGSVDQVNIASSFELNDSLNFFAGTLTLGQALEENVIRSNIASNVVSIQIEPSKNHLDIKDVFSLRELNITNANVSFEPQSSINVKDIRFNNSIIHNMPRWEGVNSISSDIKLPYIETANRDAFFSYSDLEIDSLFLNIDKVFLRNQSTMQVEAITNKTQKTVLLSSQDGIGNIKTNSDSLIVDNFYIKNNFALGNAVFYAKNSALLENTKGWINDNDSFPDIEAKSDAAFISGLKTNISLKLYNYLSFGGVYISLREANKPHKGPKELENLNANSVYSEASGEEQLLYLNTSIGFDFNKPILNISNLSPNTEYILSFYSCYKSGDQVIFSEDRREKKFKTLKKDDILMFREGGDVTVDGRNNLYGVNGFETGEFPFERSEITLYPNSNSKKIALTALRIRDIETDMDVSIFDGIDTSANKILESRLSARGEDLESIFQDNYPQASNAEGALTVVLEGFNSASGYSKGPKFLVYESNGVVANEPTVQASNVEISDKNQNTATITWTKGDGNRTLVSIFEGSTWYGSSFFKDGIEWNANNTFGLGDKVVDQFEQYIVYTGEGNSITIDSLKADTRYGVMALTYNVYEDEDPNYMSSDVVSPHFYTLPNPPTQVPHSFSTFEREPISTNFTFEDSEGSGALILIKEDEAVDLNLVPDSIKFSTTSSYNVDFAQLDSLNDGSRIYLINNYSDMNYYLKGLTESTDYHYAIYNYRENSEGRAVNENALTGSFKTQDGSYKIDGISLPTRTLQGDEICMGADIRIYYNYTGINEGDNSALPFISNSLDMSDSTLLDVISEEEGIMLVSLPEELDSGMHYFSMIPELGSDYKIYKDSLNIQPTQEIEIVRNNDELVINNSGNLNWFRNNELISQENDSILELSKEGVYYASKTAANCEYFSNEIYIRAKVALVEDSVRKCIDELVEIEFDNALGNLSDSFNYYTLLIDNSGNEQSLEVESIDLNDNFFSFSLPENLPTEYYSIILKVEGDSIESDTAILYIENPEPAVITVSENQLSSNYEEGNQWFFNGEPIPGATEQTVTTDRTGSYSLEVTAGSCLLTAEVGNVLSNESPFASVGLKLYPNPVQQQLSLVNDGDELGHSHVRILDAKGVEIQEFNINFNIESGVHLDVHEYANGMYFIIIESENIKAVDRFIKK</sequence>
<evidence type="ECO:0000256" key="2">
    <source>
        <dbReference type="SAM" id="SignalP"/>
    </source>
</evidence>
<feature type="domain" description="Fibronectin type-III" evidence="3">
    <location>
        <begin position="610"/>
        <end position="711"/>
    </location>
</feature>
<dbReference type="InterPro" id="IPR026444">
    <property type="entry name" value="Secre_tail"/>
</dbReference>
<dbReference type="Pfam" id="PF00431">
    <property type="entry name" value="CUB"/>
    <property type="match status" value="1"/>
</dbReference>
<dbReference type="RefSeq" id="WP_201918118.1">
    <property type="nucleotide sequence ID" value="NZ_JAERQG010000001.1"/>
</dbReference>
<dbReference type="InterPro" id="IPR000859">
    <property type="entry name" value="CUB_dom"/>
</dbReference>
<feature type="domain" description="Fibronectin type-III" evidence="3">
    <location>
        <begin position="1947"/>
        <end position="2050"/>
    </location>
</feature>
<keyword evidence="1" id="KW-1015">Disulfide bond</keyword>
<feature type="domain" description="Fibronectin type-III" evidence="3">
    <location>
        <begin position="1004"/>
        <end position="1102"/>
    </location>
</feature>
<dbReference type="InterPro" id="IPR003961">
    <property type="entry name" value="FN3_dom"/>
</dbReference>
<comment type="caution">
    <text evidence="4">The sequence shown here is derived from an EMBL/GenBank/DDBJ whole genome shotgun (WGS) entry which is preliminary data.</text>
</comment>
<accession>A0A937DHY8</accession>
<dbReference type="InterPro" id="IPR035914">
    <property type="entry name" value="Sperma_CUB_dom_sf"/>
</dbReference>